<evidence type="ECO:0000256" key="1">
    <source>
        <dbReference type="SAM" id="Phobius"/>
    </source>
</evidence>
<gene>
    <name evidence="2" type="ORF">UV02_C0039G0005</name>
</gene>
<accession>A0A0G0YVH5</accession>
<keyword evidence="1" id="KW-1133">Transmembrane helix</keyword>
<keyword evidence="1" id="KW-0472">Membrane</keyword>
<dbReference type="Pfam" id="PF07963">
    <property type="entry name" value="N_methyl"/>
    <property type="match status" value="1"/>
</dbReference>
<evidence type="ECO:0000313" key="2">
    <source>
        <dbReference type="EMBL" id="KKS40590.1"/>
    </source>
</evidence>
<dbReference type="InterPro" id="IPR012902">
    <property type="entry name" value="N_methyl_site"/>
</dbReference>
<protein>
    <recommendedName>
        <fullName evidence="4">Prepilin-type N-terminal cleavage/methylation domain-containing protein</fullName>
    </recommendedName>
</protein>
<dbReference type="Proteomes" id="UP000034516">
    <property type="component" value="Unassembled WGS sequence"/>
</dbReference>
<sequence length="211" mass="23812">MLIYKKKNFYGQAGLTLVEILVSVGIFLIITTLVWLFIKQSYFFQSFALEQTTSINEAQRGVETIVKELREAAPADTGAYAIERADNFELIFFSDYDRDIAVERVRYFLVGSDFKKGVTEASGTSLQYLPQNEGVTVLSRYVRNTQTEPVFTYYNGDYPGDAENNPLAVPADPLALKLVHIHLKINAIPDKAPKEFDLASDVQIRNLKDNL</sequence>
<proteinExistence type="predicted"/>
<evidence type="ECO:0008006" key="4">
    <source>
        <dbReference type="Google" id="ProtNLM"/>
    </source>
</evidence>
<organism evidence="2 3">
    <name type="scientific">Candidatus Kuenenbacteria bacterium GW2011_GWA2_42_15</name>
    <dbReference type="NCBI Taxonomy" id="1618677"/>
    <lineage>
        <taxon>Bacteria</taxon>
        <taxon>Candidatus Kueneniibacteriota</taxon>
    </lineage>
</organism>
<name>A0A0G0YVH5_9BACT</name>
<dbReference type="AlphaFoldDB" id="A0A0G0YVH5"/>
<keyword evidence="1" id="KW-0812">Transmembrane</keyword>
<feature type="transmembrane region" description="Helical" evidence="1">
    <location>
        <begin position="20"/>
        <end position="38"/>
    </location>
</feature>
<comment type="caution">
    <text evidence="2">The sequence shown here is derived from an EMBL/GenBank/DDBJ whole genome shotgun (WGS) entry which is preliminary data.</text>
</comment>
<evidence type="ECO:0000313" key="3">
    <source>
        <dbReference type="Proteomes" id="UP000034516"/>
    </source>
</evidence>
<dbReference type="EMBL" id="LCCW01000039">
    <property type="protein sequence ID" value="KKS40590.1"/>
    <property type="molecule type" value="Genomic_DNA"/>
</dbReference>
<dbReference type="PROSITE" id="PS00409">
    <property type="entry name" value="PROKAR_NTER_METHYL"/>
    <property type="match status" value="1"/>
</dbReference>
<reference evidence="2 3" key="1">
    <citation type="journal article" date="2015" name="Nature">
        <title>rRNA introns, odd ribosomes, and small enigmatic genomes across a large radiation of phyla.</title>
        <authorList>
            <person name="Brown C.T."/>
            <person name="Hug L.A."/>
            <person name="Thomas B.C."/>
            <person name="Sharon I."/>
            <person name="Castelle C.J."/>
            <person name="Singh A."/>
            <person name="Wilkins M.J."/>
            <person name="Williams K.H."/>
            <person name="Banfield J.F."/>
        </authorList>
    </citation>
    <scope>NUCLEOTIDE SEQUENCE [LARGE SCALE GENOMIC DNA]</scope>
</reference>